<dbReference type="AlphaFoldDB" id="A0AAE0YZM9"/>
<keyword evidence="3" id="KW-1185">Reference proteome</keyword>
<reference evidence="2" key="1">
    <citation type="journal article" date="2023" name="G3 (Bethesda)">
        <title>A reference genome for the long-term kleptoplast-retaining sea slug Elysia crispata morphotype clarki.</title>
        <authorList>
            <person name="Eastman K.E."/>
            <person name="Pendleton A.L."/>
            <person name="Shaikh M.A."/>
            <person name="Suttiyut T."/>
            <person name="Ogas R."/>
            <person name="Tomko P."/>
            <person name="Gavelis G."/>
            <person name="Widhalm J.R."/>
            <person name="Wisecaver J.H."/>
        </authorList>
    </citation>
    <scope>NUCLEOTIDE SEQUENCE</scope>
    <source>
        <strain evidence="2">ECLA1</strain>
    </source>
</reference>
<feature type="compositionally biased region" description="Basic residues" evidence="1">
    <location>
        <begin position="293"/>
        <end position="302"/>
    </location>
</feature>
<feature type="compositionally biased region" description="Pro residues" evidence="1">
    <location>
        <begin position="1"/>
        <end position="12"/>
    </location>
</feature>
<sequence>MPTFPPRRPPSAPTGQKEDAKGDFASKTPDDLEGAKPCLKVPPHHRFPPPTGGSFVHKGFSSPPHADHAPPSPKAPSAPDRAKRRIPKGSKFKVSPWGNIPPNPSRRSATRFASGRLFRRIPRDTTPVTACLISGGEGSSPPDQGRRFPSLLNPLTTRLPDGRPPPKRPEAPGRGNVVARGLKPRRRNPPTTFSSEGETINRFEGGEAPVCPWQVSGFITFEGGLGPPIHLEMWRKAPPWCQGQTGASPPSNKERKDPPFPPKGQNAPKPSLREGFGGRFTFFEGAKPPLHQGVRRTSSKVG</sequence>
<dbReference type="EMBL" id="JAWDGP010005039">
    <property type="protein sequence ID" value="KAK3760204.1"/>
    <property type="molecule type" value="Genomic_DNA"/>
</dbReference>
<feature type="compositionally biased region" description="Basic residues" evidence="1">
    <location>
        <begin position="82"/>
        <end position="91"/>
    </location>
</feature>
<proteinExistence type="predicted"/>
<protein>
    <submittedName>
        <fullName evidence="2">Uncharacterized protein</fullName>
    </submittedName>
</protein>
<comment type="caution">
    <text evidence="2">The sequence shown here is derived from an EMBL/GenBank/DDBJ whole genome shotgun (WGS) entry which is preliminary data.</text>
</comment>
<feature type="compositionally biased region" description="Polar residues" evidence="1">
    <location>
        <begin position="189"/>
        <end position="198"/>
    </location>
</feature>
<accession>A0AAE0YZM9</accession>
<evidence type="ECO:0000256" key="1">
    <source>
        <dbReference type="SAM" id="MobiDB-lite"/>
    </source>
</evidence>
<gene>
    <name evidence="2" type="ORF">RRG08_015243</name>
</gene>
<evidence type="ECO:0000313" key="3">
    <source>
        <dbReference type="Proteomes" id="UP001283361"/>
    </source>
</evidence>
<organism evidence="2 3">
    <name type="scientific">Elysia crispata</name>
    <name type="common">lettuce slug</name>
    <dbReference type="NCBI Taxonomy" id="231223"/>
    <lineage>
        <taxon>Eukaryota</taxon>
        <taxon>Metazoa</taxon>
        <taxon>Spiralia</taxon>
        <taxon>Lophotrochozoa</taxon>
        <taxon>Mollusca</taxon>
        <taxon>Gastropoda</taxon>
        <taxon>Heterobranchia</taxon>
        <taxon>Euthyneura</taxon>
        <taxon>Panpulmonata</taxon>
        <taxon>Sacoglossa</taxon>
        <taxon>Placobranchoidea</taxon>
        <taxon>Plakobranchidae</taxon>
        <taxon>Elysia</taxon>
    </lineage>
</organism>
<feature type="compositionally biased region" description="Polar residues" evidence="1">
    <location>
        <begin position="242"/>
        <end position="251"/>
    </location>
</feature>
<feature type="region of interest" description="Disordered" evidence="1">
    <location>
        <begin position="1"/>
        <end position="207"/>
    </location>
</feature>
<dbReference type="Proteomes" id="UP001283361">
    <property type="component" value="Unassembled WGS sequence"/>
</dbReference>
<name>A0AAE0YZM9_9GAST</name>
<feature type="region of interest" description="Disordered" evidence="1">
    <location>
        <begin position="236"/>
        <end position="302"/>
    </location>
</feature>
<feature type="compositionally biased region" description="Basic and acidic residues" evidence="1">
    <location>
        <begin position="16"/>
        <end position="34"/>
    </location>
</feature>
<evidence type="ECO:0000313" key="2">
    <source>
        <dbReference type="EMBL" id="KAK3760204.1"/>
    </source>
</evidence>